<evidence type="ECO:0000313" key="2">
    <source>
        <dbReference type="EMBL" id="PMD31506.1"/>
    </source>
</evidence>
<accession>A0A2J6QZ06</accession>
<proteinExistence type="predicted"/>
<evidence type="ECO:0000259" key="1">
    <source>
        <dbReference type="Pfam" id="PF06985"/>
    </source>
</evidence>
<dbReference type="InterPro" id="IPR010730">
    <property type="entry name" value="HET"/>
</dbReference>
<dbReference type="Proteomes" id="UP000235786">
    <property type="component" value="Unassembled WGS sequence"/>
</dbReference>
<reference evidence="2 3" key="1">
    <citation type="submission" date="2016-04" db="EMBL/GenBank/DDBJ databases">
        <title>A degradative enzymes factory behind the ericoid mycorrhizal symbiosis.</title>
        <authorList>
            <consortium name="DOE Joint Genome Institute"/>
            <person name="Martino E."/>
            <person name="Morin E."/>
            <person name="Grelet G."/>
            <person name="Kuo A."/>
            <person name="Kohler A."/>
            <person name="Daghino S."/>
            <person name="Barry K."/>
            <person name="Choi C."/>
            <person name="Cichocki N."/>
            <person name="Clum A."/>
            <person name="Copeland A."/>
            <person name="Hainaut M."/>
            <person name="Haridas S."/>
            <person name="Labutti K."/>
            <person name="Lindquist E."/>
            <person name="Lipzen A."/>
            <person name="Khouja H.-R."/>
            <person name="Murat C."/>
            <person name="Ohm R."/>
            <person name="Olson A."/>
            <person name="Spatafora J."/>
            <person name="Veneault-Fourrey C."/>
            <person name="Henrissat B."/>
            <person name="Grigoriev I."/>
            <person name="Martin F."/>
            <person name="Perotto S."/>
        </authorList>
    </citation>
    <scope>NUCLEOTIDE SEQUENCE [LARGE SCALE GENOMIC DNA]</scope>
    <source>
        <strain evidence="2 3">F</strain>
    </source>
</reference>
<sequence>MSKPILGCLMRVSGDTSSEKAFKLAKRWLSSCLDKHERCRRQDDSNRENMPTRLVDVSPIYGDVRLVETREMTSPAPYICLSHCWGDASKQVTTTRLTLEERKYGMAWDALPQLFKDIITSVRRLGVNYLWIDSLCIIQDDPEDWKQESTRMCIVYQNSLLTIAATKCADSSESLFSKSSSALAFGISTLFRRPGMRAQNGQFSELHGHFRWPYPLLSRAWIYQERLLSKRVLHFGEGEIYWECMESAECECGLVARSSFGPLPESRFPYKNVHDRMPKRITIVPEIVDMNVSQWHDIVTEYTSLSMTLISDRLPAILGLAQEIQSHRDGRYIAGLWEDSLISDLAWAVSQYGVEKSRPFKSVTLAPSWSWASIGTGCFYSGSISSTEGLERPSQLLSIQYPDPSNFPTDPKALGCITLRGKLAPVLVSAFRKYPNSVEVISAIGKSERKAYYRPDYDHSTNGEYYVPPNEIVYFLYLGSHSRVVREPLETWFDLVLRCIDPSNQLYERIGSNYSGFDSSSEMQKAIQIYKECPEVVINLV</sequence>
<dbReference type="Pfam" id="PF06985">
    <property type="entry name" value="HET"/>
    <property type="match status" value="1"/>
</dbReference>
<dbReference type="AlphaFoldDB" id="A0A2J6QZ06"/>
<keyword evidence="3" id="KW-1185">Reference proteome</keyword>
<organism evidence="2 3">
    <name type="scientific">Hyaloscypha variabilis (strain UAMH 11265 / GT02V1 / F)</name>
    <name type="common">Meliniomyces variabilis</name>
    <dbReference type="NCBI Taxonomy" id="1149755"/>
    <lineage>
        <taxon>Eukaryota</taxon>
        <taxon>Fungi</taxon>
        <taxon>Dikarya</taxon>
        <taxon>Ascomycota</taxon>
        <taxon>Pezizomycotina</taxon>
        <taxon>Leotiomycetes</taxon>
        <taxon>Helotiales</taxon>
        <taxon>Hyaloscyphaceae</taxon>
        <taxon>Hyaloscypha</taxon>
        <taxon>Hyaloscypha variabilis</taxon>
    </lineage>
</organism>
<feature type="domain" description="Heterokaryon incompatibility" evidence="1">
    <location>
        <begin position="78"/>
        <end position="225"/>
    </location>
</feature>
<protein>
    <submittedName>
        <fullName evidence="2">HET-domain-containing protein</fullName>
    </submittedName>
</protein>
<name>A0A2J6QZ06_HYAVF</name>
<dbReference type="PANTHER" id="PTHR33112:SF16">
    <property type="entry name" value="HETEROKARYON INCOMPATIBILITY DOMAIN-CONTAINING PROTEIN"/>
    <property type="match status" value="1"/>
</dbReference>
<evidence type="ECO:0000313" key="3">
    <source>
        <dbReference type="Proteomes" id="UP000235786"/>
    </source>
</evidence>
<gene>
    <name evidence="2" type="ORF">L207DRAFT_519312</name>
</gene>
<dbReference type="EMBL" id="KZ613962">
    <property type="protein sequence ID" value="PMD31506.1"/>
    <property type="molecule type" value="Genomic_DNA"/>
</dbReference>
<dbReference type="OrthoDB" id="3562689at2759"/>
<dbReference type="PANTHER" id="PTHR33112">
    <property type="entry name" value="DOMAIN PROTEIN, PUTATIVE-RELATED"/>
    <property type="match status" value="1"/>
</dbReference>